<evidence type="ECO:0000256" key="3">
    <source>
        <dbReference type="ARBA" id="ARBA00022833"/>
    </source>
</evidence>
<dbReference type="InterPro" id="IPR031640">
    <property type="entry name" value="Glu_dehyd_C"/>
</dbReference>
<dbReference type="CDD" id="cd08230">
    <property type="entry name" value="glucose_DH"/>
    <property type="match status" value="1"/>
</dbReference>
<dbReference type="InterPro" id="IPR036291">
    <property type="entry name" value="NAD(P)-bd_dom_sf"/>
</dbReference>
<comment type="cofactor">
    <cofactor evidence="1">
        <name>Zn(2+)</name>
        <dbReference type="ChEBI" id="CHEBI:29105"/>
    </cofactor>
</comment>
<dbReference type="InterPro" id="IPR011032">
    <property type="entry name" value="GroES-like_sf"/>
</dbReference>
<dbReference type="Gene3D" id="3.40.50.720">
    <property type="entry name" value="NAD(P)-binding Rossmann-like Domain"/>
    <property type="match status" value="1"/>
</dbReference>
<keyword evidence="2" id="KW-0479">Metal-binding</keyword>
<evidence type="ECO:0000256" key="1">
    <source>
        <dbReference type="ARBA" id="ARBA00001947"/>
    </source>
</evidence>
<dbReference type="PATRIC" id="fig|1813736.3.peg.5415"/>
<dbReference type="EC" id="1.1.1.103" evidence="7"/>
<sequence length="350" mass="37004">MKAITVEPLVADTARFEEIPEPALHEGSVLVEAIAVGVCGTDVEIVHGAYGWAPRGEKRLVLGHESLGRVLDPGPGGSLKEGDLVVGIVRRPDPVPCPNCAVGEWDMCRNGLYTERGIKEIHGFMSERWRIEPEYAMKVAPSLGILGVLLEPTTVVVKAWEQVLAVGHRAFWQPETALVTGAGPIGLLAALIGKQHGLEVHVLDRFETGSKPALVRALGATYHTGTIAGIGFEPDVIVECTGASEVISQALSSIAAGGVVCLTGVGSGGRAVSAPGMASLAAAAVLKNNVVVGTVNANKRHWYRAGQVLAHADPGWLASLITRREPADRFMHALERQPDDIKTIVQFADV</sequence>
<reference evidence="7 8" key="1">
    <citation type="journal article" date="2016" name="Genome Announc.">
        <title>First Complete Genome Sequence of a Subdivision 6 Acidobacterium Strain.</title>
        <authorList>
            <person name="Huang S."/>
            <person name="Vieira S."/>
            <person name="Bunk B."/>
            <person name="Riedel T."/>
            <person name="Sproer C."/>
            <person name="Overmann J."/>
        </authorList>
    </citation>
    <scope>NUCLEOTIDE SEQUENCE [LARGE SCALE GENOMIC DNA]</scope>
    <source>
        <strain evidence="8">DSM 100886 HEG_-6_39</strain>
    </source>
</reference>
<dbReference type="PANTHER" id="PTHR43189:SF2">
    <property type="entry name" value="GLUCOSE 1-DEHYDROGENASE"/>
    <property type="match status" value="1"/>
</dbReference>
<name>A0A143PU20_LUTPR</name>
<evidence type="ECO:0000259" key="6">
    <source>
        <dbReference type="Pfam" id="PF16912"/>
    </source>
</evidence>
<dbReference type="SUPFAM" id="SSF50129">
    <property type="entry name" value="GroES-like"/>
    <property type="match status" value="1"/>
</dbReference>
<keyword evidence="3" id="KW-0862">Zinc</keyword>
<dbReference type="Proteomes" id="UP000076079">
    <property type="component" value="Chromosome"/>
</dbReference>
<evidence type="ECO:0000313" key="8">
    <source>
        <dbReference type="Proteomes" id="UP000076079"/>
    </source>
</evidence>
<dbReference type="Pfam" id="PF08240">
    <property type="entry name" value="ADH_N"/>
    <property type="match status" value="1"/>
</dbReference>
<dbReference type="SUPFAM" id="SSF51735">
    <property type="entry name" value="NAD(P)-binding Rossmann-fold domains"/>
    <property type="match status" value="1"/>
</dbReference>
<dbReference type="AlphaFoldDB" id="A0A143PU20"/>
<evidence type="ECO:0000259" key="5">
    <source>
        <dbReference type="Pfam" id="PF08240"/>
    </source>
</evidence>
<dbReference type="STRING" id="1855912.LuPra_05149"/>
<evidence type="ECO:0000313" key="7">
    <source>
        <dbReference type="EMBL" id="AMY11881.1"/>
    </source>
</evidence>
<feature type="domain" description="Glucose dehydrogenase C-terminal" evidence="6">
    <location>
        <begin position="146"/>
        <end position="347"/>
    </location>
</feature>
<keyword evidence="4 7" id="KW-0560">Oxidoreductase</keyword>
<dbReference type="PANTHER" id="PTHR43189">
    <property type="entry name" value="ZINC-TYPE ALCOHOL DEHYDROGENASE-LIKE PROTEIN C1198.01-RELATED"/>
    <property type="match status" value="1"/>
</dbReference>
<dbReference type="EMBL" id="CP015136">
    <property type="protein sequence ID" value="AMY11881.1"/>
    <property type="molecule type" value="Genomic_DNA"/>
</dbReference>
<dbReference type="GO" id="GO:0008743">
    <property type="term" value="F:L-threonine 3-dehydrogenase activity"/>
    <property type="evidence" value="ECO:0007669"/>
    <property type="project" value="UniProtKB-EC"/>
</dbReference>
<organism evidence="7 8">
    <name type="scientific">Luteitalea pratensis</name>
    <dbReference type="NCBI Taxonomy" id="1855912"/>
    <lineage>
        <taxon>Bacteria</taxon>
        <taxon>Pseudomonadati</taxon>
        <taxon>Acidobacteriota</taxon>
        <taxon>Vicinamibacteria</taxon>
        <taxon>Vicinamibacterales</taxon>
        <taxon>Vicinamibacteraceae</taxon>
        <taxon>Luteitalea</taxon>
    </lineage>
</organism>
<dbReference type="GO" id="GO:0046872">
    <property type="term" value="F:metal ion binding"/>
    <property type="evidence" value="ECO:0007669"/>
    <property type="project" value="UniProtKB-KW"/>
</dbReference>
<gene>
    <name evidence="7" type="primary">tdh_3</name>
    <name evidence="7" type="ORF">LuPra_05149</name>
</gene>
<evidence type="ECO:0000256" key="4">
    <source>
        <dbReference type="ARBA" id="ARBA00023002"/>
    </source>
</evidence>
<proteinExistence type="predicted"/>
<dbReference type="RefSeq" id="WP_110173390.1">
    <property type="nucleotide sequence ID" value="NZ_CP015136.1"/>
</dbReference>
<reference evidence="8" key="2">
    <citation type="submission" date="2016-04" db="EMBL/GenBank/DDBJ databases">
        <title>First Complete Genome Sequence of a Subdivision 6 Acidobacterium.</title>
        <authorList>
            <person name="Huang S."/>
            <person name="Vieira S."/>
            <person name="Bunk B."/>
            <person name="Riedel T."/>
            <person name="Sproeer C."/>
            <person name="Overmann J."/>
        </authorList>
    </citation>
    <scope>NUCLEOTIDE SEQUENCE [LARGE SCALE GENOMIC DNA]</scope>
    <source>
        <strain evidence="8">DSM 100886 HEG_-6_39</strain>
    </source>
</reference>
<dbReference type="KEGG" id="abac:LuPra_05149"/>
<dbReference type="Gene3D" id="3.90.180.10">
    <property type="entry name" value="Medium-chain alcohol dehydrogenases, catalytic domain"/>
    <property type="match status" value="1"/>
</dbReference>
<protein>
    <submittedName>
        <fullName evidence="7">L-threonine 3-dehydrogenase</fullName>
        <ecNumber evidence="7">1.1.1.103</ecNumber>
    </submittedName>
</protein>
<dbReference type="InterPro" id="IPR013154">
    <property type="entry name" value="ADH-like_N"/>
</dbReference>
<keyword evidence="8" id="KW-1185">Reference proteome</keyword>
<evidence type="ECO:0000256" key="2">
    <source>
        <dbReference type="ARBA" id="ARBA00022723"/>
    </source>
</evidence>
<dbReference type="Pfam" id="PF16912">
    <property type="entry name" value="Glu_dehyd_C"/>
    <property type="match status" value="1"/>
</dbReference>
<feature type="domain" description="Alcohol dehydrogenase-like N-terminal" evidence="5">
    <location>
        <begin position="26"/>
        <end position="139"/>
    </location>
</feature>
<accession>A0A143PU20</accession>
<dbReference type="OrthoDB" id="9797931at2"/>